<keyword evidence="2" id="KW-1185">Reference proteome</keyword>
<dbReference type="Pfam" id="PF08641">
    <property type="entry name" value="Mis14"/>
    <property type="match status" value="1"/>
</dbReference>
<dbReference type="PANTHER" id="PTHR31749:SF3">
    <property type="entry name" value="KINETOCHORE-ASSOCIATED PROTEIN NSL1 HOMOLOG"/>
    <property type="match status" value="1"/>
</dbReference>
<dbReference type="InterPro" id="IPR013950">
    <property type="entry name" value="Mis14/Nsl1"/>
</dbReference>
<sequence length="271" mass="31154">MADDERVPVNSKQTVLRIHEKIKKEVHEIASKKSWTTQQKENFEKKLLELYKESVEETMQENVVIGGQSWDNSGQLEDSSSSLLQEEMEPLNRDRITEVLQICSDLEDMIRDTTQKRKRYPQQVVEGVSNILQSQKEFLEHYQPVIKSNLLSGGTSVITPDLEECIQRLQATASDVMQLSKSFPELHSKAERLRQAVHSHQAMQECETDGVLFALENKNETLNSSSTEPAVMRDEENTETLKLVDFLWWGGEKRRSRPPVRFDASLNTYGD</sequence>
<dbReference type="PANTHER" id="PTHR31749">
    <property type="entry name" value="KINETOCHORE-ASSOCIATED PROTEIN NSL1 HOMOLOG"/>
    <property type="match status" value="1"/>
</dbReference>
<dbReference type="EMBL" id="LSMT01000066">
    <property type="protein sequence ID" value="PFX29417.1"/>
    <property type="molecule type" value="Genomic_DNA"/>
</dbReference>
<evidence type="ECO:0000313" key="2">
    <source>
        <dbReference type="Proteomes" id="UP000225706"/>
    </source>
</evidence>
<dbReference type="GO" id="GO:0000444">
    <property type="term" value="C:MIS12/MIND type complex"/>
    <property type="evidence" value="ECO:0007669"/>
    <property type="project" value="TreeGrafter"/>
</dbReference>
<organism evidence="1 2">
    <name type="scientific">Stylophora pistillata</name>
    <name type="common">Smooth cauliflower coral</name>
    <dbReference type="NCBI Taxonomy" id="50429"/>
    <lineage>
        <taxon>Eukaryota</taxon>
        <taxon>Metazoa</taxon>
        <taxon>Cnidaria</taxon>
        <taxon>Anthozoa</taxon>
        <taxon>Hexacorallia</taxon>
        <taxon>Scleractinia</taxon>
        <taxon>Astrocoeniina</taxon>
        <taxon>Pocilloporidae</taxon>
        <taxon>Stylophora</taxon>
    </lineage>
</organism>
<reference evidence="2" key="1">
    <citation type="journal article" date="2017" name="bioRxiv">
        <title>Comparative analysis of the genomes of Stylophora pistillata and Acropora digitifera provides evidence for extensive differences between species of corals.</title>
        <authorList>
            <person name="Voolstra C.R."/>
            <person name="Li Y."/>
            <person name="Liew Y.J."/>
            <person name="Baumgarten S."/>
            <person name="Zoccola D."/>
            <person name="Flot J.-F."/>
            <person name="Tambutte S."/>
            <person name="Allemand D."/>
            <person name="Aranda M."/>
        </authorList>
    </citation>
    <scope>NUCLEOTIDE SEQUENCE [LARGE SCALE GENOMIC DNA]</scope>
</reference>
<dbReference type="GO" id="GO:0000070">
    <property type="term" value="P:mitotic sister chromatid segregation"/>
    <property type="evidence" value="ECO:0007669"/>
    <property type="project" value="InterPro"/>
</dbReference>
<dbReference type="OrthoDB" id="5973266at2759"/>
<protein>
    <submittedName>
        <fullName evidence="1">Kinetochore-associated protein NSL1-like</fullName>
    </submittedName>
</protein>
<accession>A0A2B4SLM7</accession>
<evidence type="ECO:0000313" key="1">
    <source>
        <dbReference type="EMBL" id="PFX29417.1"/>
    </source>
</evidence>
<name>A0A2B4SLM7_STYPI</name>
<gene>
    <name evidence="1" type="primary">NSL1</name>
    <name evidence="1" type="ORF">AWC38_SpisGene5831</name>
</gene>
<dbReference type="Proteomes" id="UP000225706">
    <property type="component" value="Unassembled WGS sequence"/>
</dbReference>
<dbReference type="AlphaFoldDB" id="A0A2B4SLM7"/>
<comment type="caution">
    <text evidence="1">The sequence shown here is derived from an EMBL/GenBank/DDBJ whole genome shotgun (WGS) entry which is preliminary data.</text>
</comment>
<proteinExistence type="predicted"/>